<accession>A0A0U1NQH4</accession>
<keyword evidence="3" id="KW-0804">Transcription</keyword>
<keyword evidence="6" id="KW-1185">Reference proteome</keyword>
<sequence>MDTVKKQEGFESEKLLVLPEYIIMEMIENPLLQSLYVTDIGYFPHAKYHYRERRDGCDTTILICCADGEGWVELNGAEPLRLKANMLIVIPAGTPHSYGAAEQNPWSIYWFHIKGCQVKELVEWFRLDEGLLQIPISGFVKFVELFNQCYDTLLNKLYSPMHHISVSQTIKYLLSTLGMSSVLTEKEERRKLYLEKAINYMNDNINGTIKLPELAQFAGLSKQHLIHLFKQETSFPPIDYFLRLKMNRAGQMLDLTNQTVKQIAVSLGMDPYYFSRIFKKVMGCSPSDYRLIKKG</sequence>
<dbReference type="InterPro" id="IPR014710">
    <property type="entry name" value="RmlC-like_jellyroll"/>
</dbReference>
<dbReference type="Pfam" id="PF02311">
    <property type="entry name" value="AraC_binding"/>
    <property type="match status" value="1"/>
</dbReference>
<name>A0A0U1NQH4_9BACI</name>
<dbReference type="Gene3D" id="1.10.10.60">
    <property type="entry name" value="Homeodomain-like"/>
    <property type="match status" value="2"/>
</dbReference>
<evidence type="ECO:0000256" key="1">
    <source>
        <dbReference type="ARBA" id="ARBA00023015"/>
    </source>
</evidence>
<dbReference type="InterPro" id="IPR009057">
    <property type="entry name" value="Homeodomain-like_sf"/>
</dbReference>
<proteinExistence type="predicted"/>
<evidence type="ECO:0000313" key="5">
    <source>
        <dbReference type="EMBL" id="CRK80277.1"/>
    </source>
</evidence>
<dbReference type="GO" id="GO:0043565">
    <property type="term" value="F:sequence-specific DNA binding"/>
    <property type="evidence" value="ECO:0007669"/>
    <property type="project" value="InterPro"/>
</dbReference>
<dbReference type="SUPFAM" id="SSF46689">
    <property type="entry name" value="Homeodomain-like"/>
    <property type="match status" value="2"/>
</dbReference>
<dbReference type="RefSeq" id="WP_090629561.1">
    <property type="nucleotide sequence ID" value="NZ_CVRB01000001.1"/>
</dbReference>
<dbReference type="Pfam" id="PF12833">
    <property type="entry name" value="HTH_18"/>
    <property type="match status" value="1"/>
</dbReference>
<dbReference type="GO" id="GO:0003700">
    <property type="term" value="F:DNA-binding transcription factor activity"/>
    <property type="evidence" value="ECO:0007669"/>
    <property type="project" value="InterPro"/>
</dbReference>
<gene>
    <name evidence="5" type="ORF">BN000_00158</name>
</gene>
<dbReference type="InterPro" id="IPR018060">
    <property type="entry name" value="HTH_AraC"/>
</dbReference>
<keyword evidence="2" id="KW-0238">DNA-binding</keyword>
<dbReference type="InterPro" id="IPR003313">
    <property type="entry name" value="AraC-bd"/>
</dbReference>
<dbReference type="PANTHER" id="PTHR43280">
    <property type="entry name" value="ARAC-FAMILY TRANSCRIPTIONAL REGULATOR"/>
    <property type="match status" value="1"/>
</dbReference>
<dbReference type="Gene3D" id="2.60.120.10">
    <property type="entry name" value="Jelly Rolls"/>
    <property type="match status" value="1"/>
</dbReference>
<reference evidence="6" key="1">
    <citation type="submission" date="2015-05" db="EMBL/GenBank/DDBJ databases">
        <authorList>
            <person name="Urmite Genomes"/>
        </authorList>
    </citation>
    <scope>NUCLEOTIDE SEQUENCE [LARGE SCALE GENOMIC DNA]</scope>
    <source>
        <strain evidence="6">LF1</strain>
    </source>
</reference>
<dbReference type="SMART" id="SM00342">
    <property type="entry name" value="HTH_ARAC"/>
    <property type="match status" value="1"/>
</dbReference>
<protein>
    <submittedName>
        <fullName evidence="5">AraC family transcriptional regulator</fullName>
    </submittedName>
</protein>
<evidence type="ECO:0000313" key="6">
    <source>
        <dbReference type="Proteomes" id="UP000199087"/>
    </source>
</evidence>
<dbReference type="Proteomes" id="UP000199087">
    <property type="component" value="Unassembled WGS sequence"/>
</dbReference>
<evidence type="ECO:0000256" key="3">
    <source>
        <dbReference type="ARBA" id="ARBA00023163"/>
    </source>
</evidence>
<dbReference type="STRING" id="1499688.BN000_00158"/>
<dbReference type="InterPro" id="IPR037923">
    <property type="entry name" value="HTH-like"/>
</dbReference>
<feature type="domain" description="HTH araC/xylS-type" evidence="4">
    <location>
        <begin position="195"/>
        <end position="292"/>
    </location>
</feature>
<dbReference type="CDD" id="cd06986">
    <property type="entry name" value="cupin_MmsR-like_N"/>
    <property type="match status" value="1"/>
</dbReference>
<dbReference type="PROSITE" id="PS01124">
    <property type="entry name" value="HTH_ARAC_FAMILY_2"/>
    <property type="match status" value="1"/>
</dbReference>
<dbReference type="OrthoDB" id="9807321at2"/>
<keyword evidence="1" id="KW-0805">Transcription regulation</keyword>
<dbReference type="SUPFAM" id="SSF51215">
    <property type="entry name" value="Regulatory protein AraC"/>
    <property type="match status" value="1"/>
</dbReference>
<organism evidence="5 6">
    <name type="scientific">Neobacillus massiliamazoniensis</name>
    <dbReference type="NCBI Taxonomy" id="1499688"/>
    <lineage>
        <taxon>Bacteria</taxon>
        <taxon>Bacillati</taxon>
        <taxon>Bacillota</taxon>
        <taxon>Bacilli</taxon>
        <taxon>Bacillales</taxon>
        <taxon>Bacillaceae</taxon>
        <taxon>Neobacillus</taxon>
    </lineage>
</organism>
<evidence type="ECO:0000259" key="4">
    <source>
        <dbReference type="PROSITE" id="PS01124"/>
    </source>
</evidence>
<dbReference type="PANTHER" id="PTHR43280:SF30">
    <property type="entry name" value="MMSAB OPERON REGULATORY PROTEIN"/>
    <property type="match status" value="1"/>
</dbReference>
<evidence type="ECO:0000256" key="2">
    <source>
        <dbReference type="ARBA" id="ARBA00023125"/>
    </source>
</evidence>
<dbReference type="AlphaFoldDB" id="A0A0U1NQH4"/>
<dbReference type="EMBL" id="CVRB01000001">
    <property type="protein sequence ID" value="CRK80277.1"/>
    <property type="molecule type" value="Genomic_DNA"/>
</dbReference>